<evidence type="ECO:0000256" key="4">
    <source>
        <dbReference type="ARBA" id="ARBA00023172"/>
    </source>
</evidence>
<name>Q2RWL7_RHORT</name>
<dbReference type="Gene3D" id="1.10.150.130">
    <property type="match status" value="1"/>
</dbReference>
<evidence type="ECO:0000256" key="6">
    <source>
        <dbReference type="SAM" id="MobiDB-lite"/>
    </source>
</evidence>
<feature type="compositionally biased region" description="Pro residues" evidence="6">
    <location>
        <begin position="13"/>
        <end position="25"/>
    </location>
</feature>
<evidence type="ECO:0000313" key="8">
    <source>
        <dbReference type="EMBL" id="ABC21478.1"/>
    </source>
</evidence>
<dbReference type="AlphaFoldDB" id="Q2RWL7"/>
<dbReference type="Proteomes" id="UP000001929">
    <property type="component" value="Chromosome"/>
</dbReference>
<dbReference type="PhylomeDB" id="Q2RWL7"/>
<dbReference type="PANTHER" id="PTHR30349">
    <property type="entry name" value="PHAGE INTEGRASE-RELATED"/>
    <property type="match status" value="1"/>
</dbReference>
<dbReference type="HOGENOM" id="CLU_022238_3_0_5"/>
<evidence type="ECO:0000313" key="9">
    <source>
        <dbReference type="Proteomes" id="UP000001929"/>
    </source>
</evidence>
<dbReference type="InterPro" id="IPR010998">
    <property type="entry name" value="Integrase_recombinase_N"/>
</dbReference>
<evidence type="ECO:0000259" key="7">
    <source>
        <dbReference type="PROSITE" id="PS51900"/>
    </source>
</evidence>
<protein>
    <submittedName>
        <fullName evidence="8">Phage integrase</fullName>
    </submittedName>
</protein>
<feature type="domain" description="Core-binding (CB)" evidence="7">
    <location>
        <begin position="41"/>
        <end position="151"/>
    </location>
</feature>
<dbReference type="PANTHER" id="PTHR30349:SF41">
    <property type="entry name" value="INTEGRASE_RECOMBINASE PROTEIN MJ0367-RELATED"/>
    <property type="match status" value="1"/>
</dbReference>
<dbReference type="InterPro" id="IPR044068">
    <property type="entry name" value="CB"/>
</dbReference>
<dbReference type="InterPro" id="IPR050090">
    <property type="entry name" value="Tyrosine_recombinase_XerCD"/>
</dbReference>
<dbReference type="GO" id="GO:0015074">
    <property type="term" value="P:DNA integration"/>
    <property type="evidence" value="ECO:0007669"/>
    <property type="project" value="UniProtKB-KW"/>
</dbReference>
<keyword evidence="4" id="KW-0233">DNA recombination</keyword>
<evidence type="ECO:0000256" key="3">
    <source>
        <dbReference type="ARBA" id="ARBA00023125"/>
    </source>
</evidence>
<keyword evidence="9" id="KW-1185">Reference proteome</keyword>
<gene>
    <name evidence="8" type="ordered locus">Rru_A0674</name>
</gene>
<evidence type="ECO:0000256" key="5">
    <source>
        <dbReference type="PROSITE-ProRule" id="PRU01248"/>
    </source>
</evidence>
<reference evidence="8 9" key="1">
    <citation type="journal article" date="2011" name="Stand. Genomic Sci.">
        <title>Complete genome sequence of Rhodospirillum rubrum type strain (S1).</title>
        <authorList>
            <person name="Munk A.C."/>
            <person name="Copeland A."/>
            <person name="Lucas S."/>
            <person name="Lapidus A."/>
            <person name="Del Rio T.G."/>
            <person name="Barry K."/>
            <person name="Detter J.C."/>
            <person name="Hammon N."/>
            <person name="Israni S."/>
            <person name="Pitluck S."/>
            <person name="Brettin T."/>
            <person name="Bruce D."/>
            <person name="Han C."/>
            <person name="Tapia R."/>
            <person name="Gilna P."/>
            <person name="Schmutz J."/>
            <person name="Larimer F."/>
            <person name="Land M."/>
            <person name="Kyrpides N.C."/>
            <person name="Mavromatis K."/>
            <person name="Richardson P."/>
            <person name="Rohde M."/>
            <person name="Goker M."/>
            <person name="Klenk H.P."/>
            <person name="Zhang Y."/>
            <person name="Roberts G.P."/>
            <person name="Reslewic S."/>
            <person name="Schwartz D.C."/>
        </authorList>
    </citation>
    <scope>NUCLEOTIDE SEQUENCE [LARGE SCALE GENOMIC DNA]</scope>
    <source>
        <strain evidence="9">ATCC 11170 / ATH 1.1.1 / DSM 467 / LMG 4362 / NCIMB 8255 / S1</strain>
    </source>
</reference>
<dbReference type="Gene3D" id="1.10.443.10">
    <property type="entry name" value="Intergrase catalytic core"/>
    <property type="match status" value="1"/>
</dbReference>
<organism evidence="8 9">
    <name type="scientific">Rhodospirillum rubrum (strain ATCC 11170 / ATH 1.1.1 / DSM 467 / LMG 4362 / NCIMB 8255 / S1)</name>
    <dbReference type="NCBI Taxonomy" id="269796"/>
    <lineage>
        <taxon>Bacteria</taxon>
        <taxon>Pseudomonadati</taxon>
        <taxon>Pseudomonadota</taxon>
        <taxon>Alphaproteobacteria</taxon>
        <taxon>Rhodospirillales</taxon>
        <taxon>Rhodospirillaceae</taxon>
        <taxon>Rhodospirillum</taxon>
    </lineage>
</organism>
<dbReference type="STRING" id="269796.Rru_A0674"/>
<dbReference type="CDD" id="cd01184">
    <property type="entry name" value="INT_C_like_1"/>
    <property type="match status" value="1"/>
</dbReference>
<evidence type="ECO:0000256" key="2">
    <source>
        <dbReference type="ARBA" id="ARBA00022908"/>
    </source>
</evidence>
<dbReference type="KEGG" id="rru:Rru_A0674"/>
<sequence length="386" mass="43954">MSVPPEASTPSPESAPAPIPPPAVPQPIQQSQPILPPQRIATVQEVFDRYLSKFDRRPRTEQAWRRHMEMFLELSGLTWVAHIHTVNDAHVEDFILALRKLPARRQGANFRTLTLAQMIDKFGASADVPKLDQRSINVKIDALRAVFYYAQRHKYRLDNPFVGKVSKRATKRVKPKPRLPFDADELASIFGNEMFQMPPHQWEGKHWLTVIALYAGARMEEIGQLRVIDYRMRDGITYFAITAMESDDRDDSPKKSLKTVGSEREIPVHPVLIQLGLTRHVQRMKAIGESRMFPDIRANGEEITTAYSKWFGRFLTKLGITSPQKVFHSFRHTFKDACRNCGVPREVAEVLMGHAGRTVGDSYGTGYSLAVLAFEVRKISFGTRFE</sequence>
<comment type="similarity">
    <text evidence="1">Belongs to the 'phage' integrase family.</text>
</comment>
<evidence type="ECO:0000256" key="1">
    <source>
        <dbReference type="ARBA" id="ARBA00008857"/>
    </source>
</evidence>
<dbReference type="GO" id="GO:0006310">
    <property type="term" value="P:DNA recombination"/>
    <property type="evidence" value="ECO:0007669"/>
    <property type="project" value="UniProtKB-KW"/>
</dbReference>
<dbReference type="EMBL" id="CP000230">
    <property type="protein sequence ID" value="ABC21478.1"/>
    <property type="molecule type" value="Genomic_DNA"/>
</dbReference>
<dbReference type="eggNOG" id="COG0582">
    <property type="taxonomic scope" value="Bacteria"/>
</dbReference>
<dbReference type="PROSITE" id="PS51900">
    <property type="entry name" value="CB"/>
    <property type="match status" value="1"/>
</dbReference>
<dbReference type="GO" id="GO:0003677">
    <property type="term" value="F:DNA binding"/>
    <property type="evidence" value="ECO:0007669"/>
    <property type="project" value="UniProtKB-UniRule"/>
</dbReference>
<dbReference type="EnsemblBacteria" id="ABC21478">
    <property type="protein sequence ID" value="ABC21478"/>
    <property type="gene ID" value="Rru_A0674"/>
</dbReference>
<proteinExistence type="inferred from homology"/>
<keyword evidence="2" id="KW-0229">DNA integration</keyword>
<dbReference type="InterPro" id="IPR011010">
    <property type="entry name" value="DNA_brk_join_enz"/>
</dbReference>
<dbReference type="SUPFAM" id="SSF56349">
    <property type="entry name" value="DNA breaking-rejoining enzymes"/>
    <property type="match status" value="1"/>
</dbReference>
<feature type="compositionally biased region" description="Low complexity" evidence="6">
    <location>
        <begin position="1"/>
        <end position="12"/>
    </location>
</feature>
<accession>Q2RWL7</accession>
<dbReference type="InterPro" id="IPR013762">
    <property type="entry name" value="Integrase-like_cat_sf"/>
</dbReference>
<keyword evidence="3 5" id="KW-0238">DNA-binding</keyword>
<feature type="region of interest" description="Disordered" evidence="6">
    <location>
        <begin position="1"/>
        <end position="30"/>
    </location>
</feature>